<name>A0AB39BJM2_9MICO</name>
<feature type="transmembrane region" description="Helical" evidence="1">
    <location>
        <begin position="303"/>
        <end position="325"/>
    </location>
</feature>
<keyword evidence="1" id="KW-0812">Transmembrane</keyword>
<feature type="transmembrane region" description="Helical" evidence="1">
    <location>
        <begin position="370"/>
        <end position="387"/>
    </location>
</feature>
<feature type="transmembrane region" description="Helical" evidence="1">
    <location>
        <begin position="242"/>
        <end position="264"/>
    </location>
</feature>
<evidence type="ECO:0000256" key="1">
    <source>
        <dbReference type="SAM" id="Phobius"/>
    </source>
</evidence>
<feature type="transmembrane region" description="Helical" evidence="1">
    <location>
        <begin position="162"/>
        <end position="181"/>
    </location>
</feature>
<evidence type="ECO:0008006" key="3">
    <source>
        <dbReference type="Google" id="ProtNLM"/>
    </source>
</evidence>
<feature type="transmembrane region" description="Helical" evidence="1">
    <location>
        <begin position="332"/>
        <end position="350"/>
    </location>
</feature>
<accession>A0AB39BJM2</accession>
<keyword evidence="1" id="KW-0472">Membrane</keyword>
<protein>
    <recommendedName>
        <fullName evidence="3">Glycosyltransferase RgtA/B/C/D-like domain-containing protein</fullName>
    </recommendedName>
</protein>
<reference evidence="2" key="1">
    <citation type="submission" date="2024-05" db="EMBL/GenBank/DDBJ databases">
        <title>Herbiconiux sp. A18JL235.</title>
        <authorList>
            <person name="Zhang G."/>
        </authorList>
    </citation>
    <scope>NUCLEOTIDE SEQUENCE</scope>
    <source>
        <strain evidence="2">A18JL235</strain>
    </source>
</reference>
<dbReference type="AlphaFoldDB" id="A0AB39BJM2"/>
<dbReference type="RefSeq" id="WP_368498919.1">
    <property type="nucleotide sequence ID" value="NZ_CP162511.1"/>
</dbReference>
<proteinExistence type="predicted"/>
<organism evidence="2">
    <name type="scientific">Herbiconiux sp. A18JL235</name>
    <dbReference type="NCBI Taxonomy" id="3152363"/>
    <lineage>
        <taxon>Bacteria</taxon>
        <taxon>Bacillati</taxon>
        <taxon>Actinomycetota</taxon>
        <taxon>Actinomycetes</taxon>
        <taxon>Micrococcales</taxon>
        <taxon>Microbacteriaceae</taxon>
        <taxon>Herbiconiux</taxon>
    </lineage>
</organism>
<feature type="transmembrane region" description="Helical" evidence="1">
    <location>
        <begin position="188"/>
        <end position="205"/>
    </location>
</feature>
<keyword evidence="1" id="KW-1133">Transmembrane helix</keyword>
<feature type="transmembrane region" description="Helical" evidence="1">
    <location>
        <begin position="34"/>
        <end position="58"/>
    </location>
</feature>
<feature type="transmembrane region" description="Helical" evidence="1">
    <location>
        <begin position="90"/>
        <end position="123"/>
    </location>
</feature>
<sequence length="623" mass="65899">MRSPAPAATTASGDGAWAWAAALSRFVTARRRRWELPVAIVLVLGLTAAFAWQSYFFADDLFFPAYFREFPFGVDSLTRSWFGHLMPAYAASIAGFLAVFGLSWPAAAVIIGVIHAGAFTALVRIVDAVTGARRMALLAGLAFSLSLGPIALRLWWAASLNNTVALAVSLAAFGCLTRFVVGTRWTRWGSLAAGLVLYALALASSEKSLLFSMHLFLWCVLVIWRGQPLLARLKNLLRSWPVWLGVVVISLAELYLYLGGPYLAESDGSPSGTTTLQFMVHSALGGLIPSFFGFDLVHAPVTLLNPVIIVTCLLFAAFVVATVVVKRSNAGVWVFTVVVVLANTFVLSRRADVIGIGAGRELRYHLENTALVWAAIGVVVVSTLLELRRRADARAGLSTSAPPSARGGRRTGRLVASVVSALAVVALVAVSAVAWAGSFDRIVAANPGPKAREWVETMERTLPADAPPLIDSPLPEPVALASLWPYNMTSAMLPVFGREVTFTSSLEGAWVVGADGAAGPATLDDVKAASEGAACTDGNSDLEYPGTKADRGRYLVIDYSAASGDSFAVFAGDRWTEVERPAGSGTAVLYLPYGIAPGELAIGAQSSPVCIDGLSIADVVPAR</sequence>
<feature type="transmembrane region" description="Helical" evidence="1">
    <location>
        <begin position="135"/>
        <end position="156"/>
    </location>
</feature>
<gene>
    <name evidence="2" type="ORF">ABFY20_05430</name>
</gene>
<feature type="transmembrane region" description="Helical" evidence="1">
    <location>
        <begin position="414"/>
        <end position="437"/>
    </location>
</feature>
<feature type="transmembrane region" description="Helical" evidence="1">
    <location>
        <begin position="211"/>
        <end position="230"/>
    </location>
</feature>
<dbReference type="EMBL" id="CP162511">
    <property type="protein sequence ID" value="XDI06539.1"/>
    <property type="molecule type" value="Genomic_DNA"/>
</dbReference>
<evidence type="ECO:0000313" key="2">
    <source>
        <dbReference type="EMBL" id="XDI06539.1"/>
    </source>
</evidence>